<keyword evidence="1" id="KW-0472">Membrane</keyword>
<proteinExistence type="predicted"/>
<feature type="transmembrane region" description="Helical" evidence="1">
    <location>
        <begin position="27"/>
        <end position="45"/>
    </location>
</feature>
<protein>
    <submittedName>
        <fullName evidence="2">Uncharacterized protein</fullName>
    </submittedName>
</protein>
<organism evidence="2 3">
    <name type="scientific">Exiguobacterium aestuarii</name>
    <dbReference type="NCBI Taxonomy" id="273527"/>
    <lineage>
        <taxon>Bacteria</taxon>
        <taxon>Bacillati</taxon>
        <taxon>Bacillota</taxon>
        <taxon>Bacilli</taxon>
        <taxon>Bacillales</taxon>
        <taxon>Bacillales Family XII. Incertae Sedis</taxon>
        <taxon>Exiguobacterium</taxon>
    </lineage>
</organism>
<feature type="transmembrane region" description="Helical" evidence="1">
    <location>
        <begin position="88"/>
        <end position="107"/>
    </location>
</feature>
<reference evidence="3" key="1">
    <citation type="journal article" date="2019" name="Int. J. Syst. Evol. Microbiol.">
        <title>The Global Catalogue of Microorganisms (GCM) 10K type strain sequencing project: providing services to taxonomists for standard genome sequencing and annotation.</title>
        <authorList>
            <consortium name="The Broad Institute Genomics Platform"/>
            <consortium name="The Broad Institute Genome Sequencing Center for Infectious Disease"/>
            <person name="Wu L."/>
            <person name="Ma J."/>
        </authorList>
    </citation>
    <scope>NUCLEOTIDE SEQUENCE [LARGE SCALE GENOMIC DNA]</scope>
    <source>
        <strain evidence="3">CCUG 55590</strain>
    </source>
</reference>
<feature type="transmembrane region" description="Helical" evidence="1">
    <location>
        <begin position="6"/>
        <end position="22"/>
    </location>
</feature>
<name>A0ABW2PNM2_9BACL</name>
<gene>
    <name evidence="2" type="ORF">ACFQO8_12070</name>
</gene>
<evidence type="ECO:0000313" key="2">
    <source>
        <dbReference type="EMBL" id="MFC7390882.1"/>
    </source>
</evidence>
<keyword evidence="1" id="KW-1133">Transmembrane helix</keyword>
<sequence>MDVLGTLIWIGILINPFLAYQTKNVSLYRITLISFTVFLAIWGYGVTGSVVVPFFETAWNVLLIAYVGLLLLNSYFVSKRLVPQMTWFRFGLFGLIGVGFSQVWFGLSTGKWGWSSFMNGDVWMMGVIVSLLLLLIVTMKTLDRRIEV</sequence>
<feature type="transmembrane region" description="Helical" evidence="1">
    <location>
        <begin position="57"/>
        <end position="76"/>
    </location>
</feature>
<dbReference type="RefSeq" id="WP_214790403.1">
    <property type="nucleotide sequence ID" value="NZ_JANIEL010000034.1"/>
</dbReference>
<accession>A0ABW2PNM2</accession>
<keyword evidence="3" id="KW-1185">Reference proteome</keyword>
<evidence type="ECO:0000256" key="1">
    <source>
        <dbReference type="SAM" id="Phobius"/>
    </source>
</evidence>
<dbReference type="Proteomes" id="UP001596439">
    <property type="component" value="Unassembled WGS sequence"/>
</dbReference>
<feature type="transmembrane region" description="Helical" evidence="1">
    <location>
        <begin position="122"/>
        <end position="142"/>
    </location>
</feature>
<dbReference type="EMBL" id="JBHTCE010000002">
    <property type="protein sequence ID" value="MFC7390882.1"/>
    <property type="molecule type" value="Genomic_DNA"/>
</dbReference>
<comment type="caution">
    <text evidence="2">The sequence shown here is derived from an EMBL/GenBank/DDBJ whole genome shotgun (WGS) entry which is preliminary data.</text>
</comment>
<evidence type="ECO:0000313" key="3">
    <source>
        <dbReference type="Proteomes" id="UP001596439"/>
    </source>
</evidence>
<keyword evidence="1" id="KW-0812">Transmembrane</keyword>